<organism evidence="1 2">
    <name type="scientific">Nephila pilipes</name>
    <name type="common">Giant wood spider</name>
    <name type="synonym">Nephila maculata</name>
    <dbReference type="NCBI Taxonomy" id="299642"/>
    <lineage>
        <taxon>Eukaryota</taxon>
        <taxon>Metazoa</taxon>
        <taxon>Ecdysozoa</taxon>
        <taxon>Arthropoda</taxon>
        <taxon>Chelicerata</taxon>
        <taxon>Arachnida</taxon>
        <taxon>Araneae</taxon>
        <taxon>Araneomorphae</taxon>
        <taxon>Entelegynae</taxon>
        <taxon>Araneoidea</taxon>
        <taxon>Nephilidae</taxon>
        <taxon>Nephila</taxon>
    </lineage>
</organism>
<sequence>QHRSGIDKIEGERFPAFLKRKRTKEEWMLGTVTGEATKTNYMVVKRKSFTEEYGVPETSKYLVFYGPK</sequence>
<name>A0A8X6NX80_NEPPI</name>
<feature type="non-terminal residue" evidence="1">
    <location>
        <position position="1"/>
    </location>
</feature>
<gene>
    <name evidence="1" type="ORF">NPIL_364091</name>
</gene>
<keyword evidence="2" id="KW-1185">Reference proteome</keyword>
<proteinExistence type="predicted"/>
<accession>A0A8X6NX80</accession>
<dbReference type="Proteomes" id="UP000887013">
    <property type="component" value="Unassembled WGS sequence"/>
</dbReference>
<protein>
    <submittedName>
        <fullName evidence="1">Uncharacterized protein</fullName>
    </submittedName>
</protein>
<dbReference type="AlphaFoldDB" id="A0A8X6NX80"/>
<evidence type="ECO:0000313" key="2">
    <source>
        <dbReference type="Proteomes" id="UP000887013"/>
    </source>
</evidence>
<reference evidence="1" key="1">
    <citation type="submission" date="2020-08" db="EMBL/GenBank/DDBJ databases">
        <title>Multicomponent nature underlies the extraordinary mechanical properties of spider dragline silk.</title>
        <authorList>
            <person name="Kono N."/>
            <person name="Nakamura H."/>
            <person name="Mori M."/>
            <person name="Yoshida Y."/>
            <person name="Ohtoshi R."/>
            <person name="Malay A.D."/>
            <person name="Moran D.A.P."/>
            <person name="Tomita M."/>
            <person name="Numata K."/>
            <person name="Arakawa K."/>
        </authorList>
    </citation>
    <scope>NUCLEOTIDE SEQUENCE</scope>
</reference>
<dbReference type="EMBL" id="BMAW01013984">
    <property type="protein sequence ID" value="GFT36715.1"/>
    <property type="molecule type" value="Genomic_DNA"/>
</dbReference>
<evidence type="ECO:0000313" key="1">
    <source>
        <dbReference type="EMBL" id="GFT36715.1"/>
    </source>
</evidence>
<comment type="caution">
    <text evidence="1">The sequence shown here is derived from an EMBL/GenBank/DDBJ whole genome shotgun (WGS) entry which is preliminary data.</text>
</comment>